<proteinExistence type="predicted"/>
<evidence type="ECO:0000256" key="1">
    <source>
        <dbReference type="SAM" id="MobiDB-lite"/>
    </source>
</evidence>
<organism evidence="2">
    <name type="scientific">marine sediment metagenome</name>
    <dbReference type="NCBI Taxonomy" id="412755"/>
    <lineage>
        <taxon>unclassified sequences</taxon>
        <taxon>metagenomes</taxon>
        <taxon>ecological metagenomes</taxon>
    </lineage>
</organism>
<dbReference type="Pfam" id="PF13481">
    <property type="entry name" value="AAA_25"/>
    <property type="match status" value="1"/>
</dbReference>
<evidence type="ECO:0000313" key="2">
    <source>
        <dbReference type="EMBL" id="KKM00948.1"/>
    </source>
</evidence>
<dbReference type="EMBL" id="LAZR01017313">
    <property type="protein sequence ID" value="KKM00948.1"/>
    <property type="molecule type" value="Genomic_DNA"/>
</dbReference>
<feature type="region of interest" description="Disordered" evidence="1">
    <location>
        <begin position="1"/>
        <end position="23"/>
    </location>
</feature>
<name>A0A0F9JPR5_9ZZZZ</name>
<dbReference type="SUPFAM" id="SSF52540">
    <property type="entry name" value="P-loop containing nucleoside triphosphate hydrolases"/>
    <property type="match status" value="1"/>
</dbReference>
<protein>
    <submittedName>
        <fullName evidence="2">Uncharacterized protein</fullName>
    </submittedName>
</protein>
<dbReference type="InterPro" id="IPR027417">
    <property type="entry name" value="P-loop_NTPase"/>
</dbReference>
<reference evidence="2" key="1">
    <citation type="journal article" date="2015" name="Nature">
        <title>Complex archaea that bridge the gap between prokaryotes and eukaryotes.</title>
        <authorList>
            <person name="Spang A."/>
            <person name="Saw J.H."/>
            <person name="Jorgensen S.L."/>
            <person name="Zaremba-Niedzwiedzka K."/>
            <person name="Martijn J."/>
            <person name="Lind A.E."/>
            <person name="van Eijk R."/>
            <person name="Schleper C."/>
            <person name="Guy L."/>
            <person name="Ettema T.J."/>
        </authorList>
    </citation>
    <scope>NUCLEOTIDE SEQUENCE</scope>
</reference>
<dbReference type="Gene3D" id="3.40.50.300">
    <property type="entry name" value="P-loop containing nucleotide triphosphate hydrolases"/>
    <property type="match status" value="1"/>
</dbReference>
<sequence length="397" mass="44567">MVTLINSKGLHPAGPAKTSSLETKPNKWKRFQMWAKMVSVSKTGYDLPPMLLDKFLEETSKLPVEEDIIQGMLPVGQTMLIVGDPWTAKSLEEQRLAVSFGIGGKFHGAQLKRCRAIYLAWEGATKGLRGRFVKLLSGIEPEDCLWPVIKLMPEPVHIDTENGYKLMDEYLGEITSNHSDCEVLLIDSFPYTMSGDSNKREAVNEWMAAMMRLCRKYNLTPILIYEENKAIYYKPDGKTQDLFSLNNLTASKTMAYKVNTVIIMVKEERDEFIVAPVKIKDGECDYPRLKVKLNRGTLALEGQEWLEVDSGIGGGLVEVTNTRKVMSPITEKVEWLQSQWLIAKENWVYSVAIPALMQEFKCGESTAAAAWKVFQAQQKGFAQGTDAAVKKLEIPAG</sequence>
<comment type="caution">
    <text evidence="2">The sequence shown here is derived from an EMBL/GenBank/DDBJ whole genome shotgun (WGS) entry which is preliminary data.</text>
</comment>
<dbReference type="AlphaFoldDB" id="A0A0F9JPR5"/>
<accession>A0A0F9JPR5</accession>
<gene>
    <name evidence="2" type="ORF">LCGC14_1799360</name>
</gene>